<dbReference type="Proteomes" id="UP001165083">
    <property type="component" value="Unassembled WGS sequence"/>
</dbReference>
<name>A0A9W6TGM7_9STRA</name>
<dbReference type="OrthoDB" id="531329at2759"/>
<dbReference type="EMBL" id="BSXW01000108">
    <property type="protein sequence ID" value="GMF12189.1"/>
    <property type="molecule type" value="Genomic_DNA"/>
</dbReference>
<accession>A0A9W6TGM7</accession>
<proteinExistence type="predicted"/>
<organism evidence="1 2">
    <name type="scientific">Phytophthora lilii</name>
    <dbReference type="NCBI Taxonomy" id="2077276"/>
    <lineage>
        <taxon>Eukaryota</taxon>
        <taxon>Sar</taxon>
        <taxon>Stramenopiles</taxon>
        <taxon>Oomycota</taxon>
        <taxon>Peronosporomycetes</taxon>
        <taxon>Peronosporales</taxon>
        <taxon>Peronosporaceae</taxon>
        <taxon>Phytophthora</taxon>
    </lineage>
</organism>
<protein>
    <submittedName>
        <fullName evidence="1">Unnamed protein product</fullName>
    </submittedName>
</protein>
<evidence type="ECO:0000313" key="2">
    <source>
        <dbReference type="Proteomes" id="UP001165083"/>
    </source>
</evidence>
<keyword evidence="2" id="KW-1185">Reference proteome</keyword>
<comment type="caution">
    <text evidence="1">The sequence shown here is derived from an EMBL/GenBank/DDBJ whole genome shotgun (WGS) entry which is preliminary data.</text>
</comment>
<sequence length="432" mass="49798">MTDRFDQPVALKVFNDWETSKYHPKLTESQIKAIAGGTDQVGYKKWKAEYEPTEIREKKEKKQKTKKDDDFSIPYYPKFHIYYEKGELPPIFDCKNPETYLDIISLKKEVITMENLYKFIKNNIAYILQRGNGYYLTKNWDAFGEIDYAVVEDIKQFDMVCNINNANELDDDGKIETDNTELDMDHILSLRISDVIYHNRDDITYGKVDFMPYNAKTGACDSQSNTFNWNSNEVFNKFNGFVHTYMTLTLLSMKRGSSAIQIISNTSGAVTPKITILTGRFNSAREHKILTIINEAANVKQSSHEDQDELKDCITEPTSSKHRIECVDLLCKNDRLDDKAYFKAYINEFNQADGDIHLHHYLMSIDLEGFHPQNDAPMTKEESNMQKSAIEKPIQWLIECVTNSTINNIFQKSQIEKTPALSLSGQASIKLP</sequence>
<dbReference type="AlphaFoldDB" id="A0A9W6TGM7"/>
<reference evidence="1" key="1">
    <citation type="submission" date="2023-04" db="EMBL/GenBank/DDBJ databases">
        <title>Phytophthora lilii NBRC 32176.</title>
        <authorList>
            <person name="Ichikawa N."/>
            <person name="Sato H."/>
            <person name="Tonouchi N."/>
        </authorList>
    </citation>
    <scope>NUCLEOTIDE SEQUENCE</scope>
    <source>
        <strain evidence="1">NBRC 32176</strain>
    </source>
</reference>
<gene>
    <name evidence="1" type="ORF">Plil01_000283200</name>
</gene>
<evidence type="ECO:0000313" key="1">
    <source>
        <dbReference type="EMBL" id="GMF12189.1"/>
    </source>
</evidence>